<dbReference type="SUPFAM" id="SSF54593">
    <property type="entry name" value="Glyoxalase/Bleomycin resistance protein/Dihydroxybiphenyl dioxygenase"/>
    <property type="match status" value="1"/>
</dbReference>
<accession>A0A3S0Q6V4</accession>
<dbReference type="PANTHER" id="PTHR33990">
    <property type="entry name" value="PROTEIN YJDN-RELATED"/>
    <property type="match status" value="1"/>
</dbReference>
<dbReference type="Gene3D" id="3.10.180.10">
    <property type="entry name" value="2,3-Dihydroxybiphenyl 1,2-Dioxygenase, domain 1"/>
    <property type="match status" value="1"/>
</dbReference>
<organism evidence="1 2">
    <name type="scientific">Chryseobacterium arthrosphaerae</name>
    <dbReference type="NCBI Taxonomy" id="651561"/>
    <lineage>
        <taxon>Bacteria</taxon>
        <taxon>Pseudomonadati</taxon>
        <taxon>Bacteroidota</taxon>
        <taxon>Flavobacteriia</taxon>
        <taxon>Flavobacteriales</taxon>
        <taxon>Weeksellaceae</taxon>
        <taxon>Chryseobacterium group</taxon>
        <taxon>Chryseobacterium</taxon>
    </lineage>
</organism>
<dbReference type="Proteomes" id="UP000276953">
    <property type="component" value="Unassembled WGS sequence"/>
</dbReference>
<sequence length="133" mass="15061">MAKLNPYLNFDGTAEEAFNFYKSVLEVNSQEKFIKWAMLPVQKTFQMKKKQSNAHCIANRGDLLMASDIVPGFGQTLTVGNNNYVSIFPDSREEADRLFKGLSEGGNIEMPIEDQFWETISAASRINLVFIGW</sequence>
<gene>
    <name evidence="1" type="ORF">EJ377_00350</name>
</gene>
<dbReference type="InterPro" id="IPR029068">
    <property type="entry name" value="Glyas_Bleomycin-R_OHBP_Dase"/>
</dbReference>
<reference evidence="1 2" key="1">
    <citation type="submission" date="2018-12" db="EMBL/GenBank/DDBJ databases">
        <title>Draft Genome Sequence of Chryseobacterium arthrosphaerae strain ED882-96 Isolated from the Blood of a Patient with Liver Cirrhosis in Taiwan.</title>
        <authorList>
            <person name="Lin J.-N."/>
            <person name="Lai C.-H."/>
            <person name="Yang C.-H."/>
            <person name="Huang Y.-H."/>
        </authorList>
    </citation>
    <scope>NUCLEOTIDE SEQUENCE [LARGE SCALE GENOMIC DNA]</scope>
    <source>
        <strain evidence="1 2">ED882-96</strain>
    </source>
</reference>
<dbReference type="EMBL" id="RYFC01000001">
    <property type="protein sequence ID" value="RTZ49240.1"/>
    <property type="molecule type" value="Genomic_DNA"/>
</dbReference>
<name>A0A3S0Q6V4_9FLAO</name>
<evidence type="ECO:0000313" key="2">
    <source>
        <dbReference type="Proteomes" id="UP000276953"/>
    </source>
</evidence>
<proteinExistence type="predicted"/>
<protein>
    <submittedName>
        <fullName evidence="1">VOC family protein</fullName>
    </submittedName>
</protein>
<evidence type="ECO:0000313" key="1">
    <source>
        <dbReference type="EMBL" id="RTZ49240.1"/>
    </source>
</evidence>
<dbReference type="PANTHER" id="PTHR33990:SF1">
    <property type="entry name" value="PROTEIN YJDN"/>
    <property type="match status" value="1"/>
</dbReference>
<dbReference type="AlphaFoldDB" id="A0A3S0Q6V4"/>
<comment type="caution">
    <text evidence="1">The sequence shown here is derived from an EMBL/GenBank/DDBJ whole genome shotgun (WGS) entry which is preliminary data.</text>
</comment>